<evidence type="ECO:0000313" key="5">
    <source>
        <dbReference type="Proteomes" id="UP001595836"/>
    </source>
</evidence>
<name>A0ABV9PND6_9ACTN</name>
<dbReference type="SUPFAM" id="SSF56601">
    <property type="entry name" value="beta-lactamase/transpeptidase-like"/>
    <property type="match status" value="1"/>
</dbReference>
<dbReference type="Pfam" id="PF13354">
    <property type="entry name" value="Beta-lactamase2"/>
    <property type="match status" value="1"/>
</dbReference>
<reference evidence="5" key="1">
    <citation type="journal article" date="2019" name="Int. J. Syst. Evol. Microbiol.">
        <title>The Global Catalogue of Microorganisms (GCM) 10K type strain sequencing project: providing services to taxonomists for standard genome sequencing and annotation.</title>
        <authorList>
            <consortium name="The Broad Institute Genomics Platform"/>
            <consortium name="The Broad Institute Genome Sequencing Center for Infectious Disease"/>
            <person name="Wu L."/>
            <person name="Ma J."/>
        </authorList>
    </citation>
    <scope>NUCLEOTIDE SEQUENCE [LARGE SCALE GENOMIC DNA]</scope>
    <source>
        <strain evidence="5">JCM 11882</strain>
    </source>
</reference>
<dbReference type="InterPro" id="IPR012338">
    <property type="entry name" value="Beta-lactam/transpept-like"/>
</dbReference>
<evidence type="ECO:0000256" key="1">
    <source>
        <dbReference type="SAM" id="MobiDB-lite"/>
    </source>
</evidence>
<dbReference type="PANTHER" id="PTHR35333:SF3">
    <property type="entry name" value="BETA-LACTAMASE-TYPE TRANSPEPTIDASE FOLD CONTAINING PROTEIN"/>
    <property type="match status" value="1"/>
</dbReference>
<proteinExistence type="predicted"/>
<dbReference type="InterPro" id="IPR045155">
    <property type="entry name" value="Beta-lactam_cat"/>
</dbReference>
<accession>A0ABV9PND6</accession>
<dbReference type="EMBL" id="JBHSHP010000018">
    <property type="protein sequence ID" value="MFC4754372.1"/>
    <property type="molecule type" value="Genomic_DNA"/>
</dbReference>
<feature type="transmembrane region" description="Helical" evidence="2">
    <location>
        <begin position="27"/>
        <end position="48"/>
    </location>
</feature>
<keyword evidence="2" id="KW-1133">Transmembrane helix</keyword>
<evidence type="ECO:0000256" key="2">
    <source>
        <dbReference type="SAM" id="Phobius"/>
    </source>
</evidence>
<gene>
    <name evidence="4" type="ORF">ACFO7U_06205</name>
</gene>
<dbReference type="PANTHER" id="PTHR35333">
    <property type="entry name" value="BETA-LACTAMASE"/>
    <property type="match status" value="1"/>
</dbReference>
<dbReference type="Gene3D" id="3.40.710.10">
    <property type="entry name" value="DD-peptidase/beta-lactamase superfamily"/>
    <property type="match status" value="1"/>
</dbReference>
<organism evidence="4 5">
    <name type="scientific">Dietzia aurantiaca</name>
    <dbReference type="NCBI Taxonomy" id="983873"/>
    <lineage>
        <taxon>Bacteria</taxon>
        <taxon>Bacillati</taxon>
        <taxon>Actinomycetota</taxon>
        <taxon>Actinomycetes</taxon>
        <taxon>Mycobacteriales</taxon>
        <taxon>Dietziaceae</taxon>
        <taxon>Dietzia</taxon>
    </lineage>
</organism>
<keyword evidence="2" id="KW-0472">Membrane</keyword>
<feature type="domain" description="Beta-lactamase class A catalytic" evidence="3">
    <location>
        <begin position="170"/>
        <end position="325"/>
    </location>
</feature>
<evidence type="ECO:0000259" key="3">
    <source>
        <dbReference type="Pfam" id="PF13354"/>
    </source>
</evidence>
<evidence type="ECO:0000313" key="4">
    <source>
        <dbReference type="EMBL" id="MFC4754372.1"/>
    </source>
</evidence>
<keyword evidence="4" id="KW-0378">Hydrolase</keyword>
<protein>
    <submittedName>
        <fullName evidence="4">Serine hydrolase</fullName>
    </submittedName>
</protein>
<dbReference type="InterPro" id="IPR000871">
    <property type="entry name" value="Beta-lactam_class-A"/>
</dbReference>
<comment type="caution">
    <text evidence="4">The sequence shown here is derived from an EMBL/GenBank/DDBJ whole genome shotgun (WGS) entry which is preliminary data.</text>
</comment>
<dbReference type="RefSeq" id="WP_344992175.1">
    <property type="nucleotide sequence ID" value="NZ_BAABCD010000019.1"/>
</dbReference>
<dbReference type="GO" id="GO:0016787">
    <property type="term" value="F:hydrolase activity"/>
    <property type="evidence" value="ECO:0007669"/>
    <property type="project" value="UniProtKB-KW"/>
</dbReference>
<sequence>MSRYRSDTPAAHLRDAPERARRRTRNWIVGVVGAYLLVCLAALLGVAATAPGASSGSSQAAHPRGAGVVPAAERAAPDGRVENTSHAVRWLPVGWADVRPLLTGTVAQASDEGFELAACVLAIDSADERVVCAGNDEPRYAASVIKVAYAVGALEAWGGDPEAETPYGRLGDLLEDAITVSDNGAANVLYELAAEGPTAPDVDTPIEAINAIADRVGLADEFHTGGAFNYEWTGDWSRVSALGSVGYLNELVRAADGRADTGEALTTPAVARQVVALMLEQERNWKLPDRLPSGSVANKTGETDTESHDVAVINTASGRYAVAVISTSDGMYSTPDHLMSQLAYDVADALGGAARF</sequence>
<feature type="region of interest" description="Disordered" evidence="1">
    <location>
        <begin position="53"/>
        <end position="79"/>
    </location>
</feature>
<keyword evidence="5" id="KW-1185">Reference proteome</keyword>
<keyword evidence="2" id="KW-0812">Transmembrane</keyword>
<dbReference type="Proteomes" id="UP001595836">
    <property type="component" value="Unassembled WGS sequence"/>
</dbReference>